<proteinExistence type="predicted"/>
<accession>A0ABD3SWG3</accession>
<gene>
    <name evidence="1" type="ORF">ACJIZ3_017553</name>
</gene>
<organism evidence="1 2">
    <name type="scientific">Penstemon smallii</name>
    <dbReference type="NCBI Taxonomy" id="265156"/>
    <lineage>
        <taxon>Eukaryota</taxon>
        <taxon>Viridiplantae</taxon>
        <taxon>Streptophyta</taxon>
        <taxon>Embryophyta</taxon>
        <taxon>Tracheophyta</taxon>
        <taxon>Spermatophyta</taxon>
        <taxon>Magnoliopsida</taxon>
        <taxon>eudicotyledons</taxon>
        <taxon>Gunneridae</taxon>
        <taxon>Pentapetalae</taxon>
        <taxon>asterids</taxon>
        <taxon>lamiids</taxon>
        <taxon>Lamiales</taxon>
        <taxon>Plantaginaceae</taxon>
        <taxon>Cheloneae</taxon>
        <taxon>Penstemon</taxon>
    </lineage>
</organism>
<keyword evidence="2" id="KW-1185">Reference proteome</keyword>
<dbReference type="Proteomes" id="UP001634393">
    <property type="component" value="Unassembled WGS sequence"/>
</dbReference>
<name>A0ABD3SWG3_9LAMI</name>
<comment type="caution">
    <text evidence="1">The sequence shown here is derived from an EMBL/GenBank/DDBJ whole genome shotgun (WGS) entry which is preliminary data.</text>
</comment>
<dbReference type="EMBL" id="JBJXBP010000005">
    <property type="protein sequence ID" value="KAL3828751.1"/>
    <property type="molecule type" value="Genomic_DNA"/>
</dbReference>
<evidence type="ECO:0000313" key="2">
    <source>
        <dbReference type="Proteomes" id="UP001634393"/>
    </source>
</evidence>
<protein>
    <submittedName>
        <fullName evidence="1">Uncharacterized protein</fullName>
    </submittedName>
</protein>
<dbReference type="AlphaFoldDB" id="A0ABD3SWG3"/>
<reference evidence="1 2" key="1">
    <citation type="submission" date="2024-12" db="EMBL/GenBank/DDBJ databases">
        <title>The unique morphological basis and parallel evolutionary history of personate flowers in Penstemon.</title>
        <authorList>
            <person name="Depatie T.H."/>
            <person name="Wessinger C.A."/>
        </authorList>
    </citation>
    <scope>NUCLEOTIDE SEQUENCE [LARGE SCALE GENOMIC DNA]</scope>
    <source>
        <strain evidence="1">WTNN_2</strain>
        <tissue evidence="1">Leaf</tissue>
    </source>
</reference>
<evidence type="ECO:0000313" key="1">
    <source>
        <dbReference type="EMBL" id="KAL3828751.1"/>
    </source>
</evidence>
<sequence length="135" mass="15840">MGQTDYPGRNKRATSDTILGYLFRQTLFLLQEKNIAIHSKLYRKEVRAREGITISLQFFVADIITENETRKEERLEQETRFLELRPCLFGVVKVEILMKERSSIAKGVLGRDESYSLSYLMYLPIFGFSKYDSRQ</sequence>